<evidence type="ECO:0000313" key="1">
    <source>
        <dbReference type="EMBL" id="AVO22287.1"/>
    </source>
</evidence>
<evidence type="ECO:0000313" key="2">
    <source>
        <dbReference type="Proteomes" id="UP000241032"/>
    </source>
</evidence>
<name>A0A2P1JT20_9CAUD</name>
<accession>A0A2P1JT20</accession>
<reference evidence="2" key="1">
    <citation type="submission" date="2018-02" db="EMBL/GenBank/DDBJ databases">
        <authorList>
            <person name="Cohen D.B."/>
            <person name="Kent A.D."/>
        </authorList>
    </citation>
    <scope>NUCLEOTIDE SEQUENCE [LARGE SCALE GENOMIC DNA]</scope>
</reference>
<organism evidence="1 2">
    <name type="scientific">Streptomyces phage Nesbitt</name>
    <dbReference type="NCBI Taxonomy" id="2108133"/>
    <lineage>
        <taxon>Viruses</taxon>
        <taxon>Duplodnaviria</taxon>
        <taxon>Heunggongvirae</taxon>
        <taxon>Uroviricota</taxon>
        <taxon>Caudoviricetes</taxon>
        <taxon>Abbeymikolonvirus</taxon>
        <taxon>Abbeymikolonvirus abbeymikolon</taxon>
    </lineage>
</organism>
<sequence>MSVPKISNAREFGEAVAEALALAGPGGKDRLADLITALLMYTEDLAKLQAATTESARRQEAVETAIKHVERMATNARGYQDGNSLAAKTQAVATFVKLLMGETTSSRE</sequence>
<dbReference type="Proteomes" id="UP000241032">
    <property type="component" value="Genome"/>
</dbReference>
<gene>
    <name evidence="1" type="primary">30</name>
    <name evidence="1" type="ORF">PBI_NESBITT_30</name>
</gene>
<proteinExistence type="predicted"/>
<protein>
    <submittedName>
        <fullName evidence="1">Uncharacterized protein</fullName>
    </submittedName>
</protein>
<dbReference type="EMBL" id="MH001457">
    <property type="protein sequence ID" value="AVO22287.1"/>
    <property type="molecule type" value="Genomic_DNA"/>
</dbReference>